<feature type="region of interest" description="Disordered" evidence="1">
    <location>
        <begin position="1"/>
        <end position="75"/>
    </location>
</feature>
<evidence type="ECO:0000256" key="1">
    <source>
        <dbReference type="SAM" id="MobiDB-lite"/>
    </source>
</evidence>
<dbReference type="Pfam" id="PF03732">
    <property type="entry name" value="Retrotrans_gag"/>
    <property type="match status" value="1"/>
</dbReference>
<dbReference type="KEGG" id="aprc:113870329"/>
<dbReference type="OrthoDB" id="1740536at2759"/>
<evidence type="ECO:0000313" key="4">
    <source>
        <dbReference type="RefSeq" id="XP_027362725.1"/>
    </source>
</evidence>
<keyword evidence="3" id="KW-1185">Reference proteome</keyword>
<accession>A0A8B8M2G0</accession>
<feature type="domain" description="Retrotransposon gag" evidence="2">
    <location>
        <begin position="129"/>
        <end position="214"/>
    </location>
</feature>
<reference evidence="3" key="1">
    <citation type="journal article" date="2019" name="Toxins">
        <title>Detection of Abrin-Like and Prepropulchellin-Like Toxin Genes and Transcripts Using Whole Genome Sequencing and Full-Length Transcript Sequencing of Abrus precatorius.</title>
        <authorList>
            <person name="Hovde B.T."/>
            <person name="Daligault H.E."/>
            <person name="Hanschen E.R."/>
            <person name="Kunde Y.A."/>
            <person name="Johnson M.B."/>
            <person name="Starkenburg S.R."/>
            <person name="Johnson S.L."/>
        </authorList>
    </citation>
    <scope>NUCLEOTIDE SEQUENCE [LARGE SCALE GENOMIC DNA]</scope>
</reference>
<dbReference type="InterPro" id="IPR005162">
    <property type="entry name" value="Retrotrans_gag_dom"/>
</dbReference>
<dbReference type="GeneID" id="113870329"/>
<protein>
    <submittedName>
        <fullName evidence="4">Uncharacterized protein LOC113870329</fullName>
    </submittedName>
</protein>
<feature type="compositionally biased region" description="Polar residues" evidence="1">
    <location>
        <begin position="44"/>
        <end position="65"/>
    </location>
</feature>
<evidence type="ECO:0000313" key="3">
    <source>
        <dbReference type="Proteomes" id="UP000694853"/>
    </source>
</evidence>
<dbReference type="Proteomes" id="UP000694853">
    <property type="component" value="Unplaced"/>
</dbReference>
<dbReference type="RefSeq" id="XP_027362725.1">
    <property type="nucleotide sequence ID" value="XM_027506924.1"/>
</dbReference>
<sequence>MVLTRSQQEGQNQQGGAFRQQEDTTPNPSISEVLAEEGGDESLFSEQGESSTLQERPNTYQQTKTPVERDCTSSQSPFIQPILEAKLPENWRGLTLEKYDGTSNPEEHLDIFTTQVGLYTENDTLLCRIFLTSLCGPALNWFTKLSPSSIDSFATLTKRFSLQFATSRPHPLTSLALVNIRQEKKETLRAFIERFSKVALLIHNLESAVAMHHLIITLRPRPFVNNICKKPPVDLDELRSWAAKYMQMEELAEY</sequence>
<dbReference type="PANTHER" id="PTHR33223:SF10">
    <property type="entry name" value="AMINOTRANSFERASE-LIKE PLANT MOBILE DOMAIN-CONTAINING PROTEIN"/>
    <property type="match status" value="1"/>
</dbReference>
<proteinExistence type="predicted"/>
<name>A0A8B8M2G0_ABRPR</name>
<reference evidence="4" key="2">
    <citation type="submission" date="2025-08" db="UniProtKB">
        <authorList>
            <consortium name="RefSeq"/>
        </authorList>
    </citation>
    <scope>IDENTIFICATION</scope>
    <source>
        <tissue evidence="4">Young leaves</tissue>
    </source>
</reference>
<gene>
    <name evidence="4" type="primary">LOC113870329</name>
</gene>
<evidence type="ECO:0000259" key="2">
    <source>
        <dbReference type="Pfam" id="PF03732"/>
    </source>
</evidence>
<organism evidence="3 4">
    <name type="scientific">Abrus precatorius</name>
    <name type="common">Indian licorice</name>
    <name type="synonym">Glycine abrus</name>
    <dbReference type="NCBI Taxonomy" id="3816"/>
    <lineage>
        <taxon>Eukaryota</taxon>
        <taxon>Viridiplantae</taxon>
        <taxon>Streptophyta</taxon>
        <taxon>Embryophyta</taxon>
        <taxon>Tracheophyta</taxon>
        <taxon>Spermatophyta</taxon>
        <taxon>Magnoliopsida</taxon>
        <taxon>eudicotyledons</taxon>
        <taxon>Gunneridae</taxon>
        <taxon>Pentapetalae</taxon>
        <taxon>rosids</taxon>
        <taxon>fabids</taxon>
        <taxon>Fabales</taxon>
        <taxon>Fabaceae</taxon>
        <taxon>Papilionoideae</taxon>
        <taxon>50 kb inversion clade</taxon>
        <taxon>NPAAA clade</taxon>
        <taxon>indigoferoid/millettioid clade</taxon>
        <taxon>Abreae</taxon>
        <taxon>Abrus</taxon>
    </lineage>
</organism>
<dbReference type="AlphaFoldDB" id="A0A8B8M2G0"/>
<feature type="compositionally biased region" description="Polar residues" evidence="1">
    <location>
        <begin position="1"/>
        <end position="15"/>
    </location>
</feature>
<dbReference type="PANTHER" id="PTHR33223">
    <property type="entry name" value="CCHC-TYPE DOMAIN-CONTAINING PROTEIN"/>
    <property type="match status" value="1"/>
</dbReference>